<feature type="domain" description="TonB-dependent receptor-like beta-barrel" evidence="11">
    <location>
        <begin position="233"/>
        <end position="711"/>
    </location>
</feature>
<evidence type="ECO:0000256" key="3">
    <source>
        <dbReference type="ARBA" id="ARBA00022452"/>
    </source>
</evidence>
<gene>
    <name evidence="13" type="ORF">MGMO_11c00490</name>
</gene>
<keyword evidence="13" id="KW-0675">Receptor</keyword>
<dbReference type="InterPro" id="IPR012910">
    <property type="entry name" value="Plug_dom"/>
</dbReference>
<keyword evidence="5 9" id="KW-0798">TonB box</keyword>
<keyword evidence="7 8" id="KW-0998">Cell outer membrane</keyword>
<accession>V5C5K4</accession>
<dbReference type="Gene3D" id="2.40.170.20">
    <property type="entry name" value="TonB-dependent receptor, beta-barrel domain"/>
    <property type="match status" value="1"/>
</dbReference>
<dbReference type="InterPro" id="IPR000531">
    <property type="entry name" value="Beta-barrel_TonB"/>
</dbReference>
<feature type="chain" id="PRO_5004731816" evidence="10">
    <location>
        <begin position="20"/>
        <end position="753"/>
    </location>
</feature>
<feature type="signal peptide" evidence="10">
    <location>
        <begin position="1"/>
        <end position="19"/>
    </location>
</feature>
<dbReference type="Proteomes" id="UP000017842">
    <property type="component" value="Unassembled WGS sequence"/>
</dbReference>
<evidence type="ECO:0000256" key="7">
    <source>
        <dbReference type="ARBA" id="ARBA00023237"/>
    </source>
</evidence>
<comment type="subcellular location">
    <subcellularLocation>
        <location evidence="1 8">Cell outer membrane</location>
        <topology evidence="1 8">Multi-pass membrane protein</topology>
    </subcellularLocation>
</comment>
<evidence type="ECO:0000256" key="10">
    <source>
        <dbReference type="SAM" id="SignalP"/>
    </source>
</evidence>
<evidence type="ECO:0000313" key="14">
    <source>
        <dbReference type="Proteomes" id="UP000017842"/>
    </source>
</evidence>
<dbReference type="AlphaFoldDB" id="V5C5K4"/>
<sequence>MIIRNTLFALATITPVAYADNAATENNGNRLDAFELPDVEVIGTTPLGATGLSREKVSGNVQSAEDEDIQRHGALSLSDFMNRRLGSVNINDNQNNPFQPDVTYRGFNASPLLGTPIGLSVYQDGVRVNEAFGDTVNWDLIPKNAIANIDLIPGSNPLFGLNTLGGALSVRTKSGFSHAGTRAEAYGGSFGRKAFEAEHGGSKGDFDWFLSGNIFEDDGWRPFTKSAVHQAFGKVGWENGNTDLDLSFTFADNTLNGVGPVPISSLNTDRRAIFTAPDALQNTLFFFNLKAEHRFTDELSLAGNAYYRGNTTKSVNSNTGNVDETCETLINLTQCADSEGAIVAPASNVANLIVQDSSGINLQLTSTTPILGMENQMTVGGGYNDNSTDFTQSAQDAVFSPAQATIGTTPFATDVNVKSDTEYASIFATNTLSVLPWLNANASAGWNKANVTLRDQVGTALNGNHTFDRLNPSAGFTVNPLKALDIQSPLEELTVYGNYNEGFRTPTPIELSCADPNAPCSLPNSFTSDPPLKPVVSKTFEAGVRGKFSDALKWSAALYHSRLSNDILFVNAPGSVVSGFFQNVGLTQRQGAELGLNGNWKKLNWYLNYSFVDATYQTTATLNNALGTVRVKPGNRIPGIPQQTVKLGAEYEILKGWFFGGDLQYASSQYLRGNDNNSSQFPKVSEYAIVNLNTRYAVTKNVELFAMARNVFDANYETYGIINQNFFKGGRGEAFLGPGAPISGWAGVRVKFD</sequence>
<dbReference type="SUPFAM" id="SSF56935">
    <property type="entry name" value="Porins"/>
    <property type="match status" value="1"/>
</dbReference>
<dbReference type="GO" id="GO:0015344">
    <property type="term" value="F:siderophore uptake transmembrane transporter activity"/>
    <property type="evidence" value="ECO:0007669"/>
    <property type="project" value="TreeGrafter"/>
</dbReference>
<dbReference type="GO" id="GO:0044718">
    <property type="term" value="P:siderophore transmembrane transport"/>
    <property type="evidence" value="ECO:0007669"/>
    <property type="project" value="TreeGrafter"/>
</dbReference>
<comment type="similarity">
    <text evidence="8 9">Belongs to the TonB-dependent receptor family.</text>
</comment>
<dbReference type="RefSeq" id="WP_023493332.1">
    <property type="nucleotide sequence ID" value="NZ_AYLO01000011.1"/>
</dbReference>
<organism evidence="13 14">
    <name type="scientific">Methyloglobulus morosus KoM1</name>
    <dbReference type="NCBI Taxonomy" id="1116472"/>
    <lineage>
        <taxon>Bacteria</taxon>
        <taxon>Pseudomonadati</taxon>
        <taxon>Pseudomonadota</taxon>
        <taxon>Gammaproteobacteria</taxon>
        <taxon>Methylococcales</taxon>
        <taxon>Methylococcaceae</taxon>
        <taxon>Methyloglobulus</taxon>
    </lineage>
</organism>
<dbReference type="PANTHER" id="PTHR30069:SF39">
    <property type="entry name" value="BLL6183 PROTEIN"/>
    <property type="match status" value="1"/>
</dbReference>
<comment type="caution">
    <text evidence="13">The sequence shown here is derived from an EMBL/GenBank/DDBJ whole genome shotgun (WGS) entry which is preliminary data.</text>
</comment>
<proteinExistence type="inferred from homology"/>
<evidence type="ECO:0000256" key="4">
    <source>
        <dbReference type="ARBA" id="ARBA00022692"/>
    </source>
</evidence>
<keyword evidence="2 8" id="KW-0813">Transport</keyword>
<keyword evidence="4 8" id="KW-0812">Transmembrane</keyword>
<keyword evidence="14" id="KW-1185">Reference proteome</keyword>
<keyword evidence="6 8" id="KW-0472">Membrane</keyword>
<keyword evidence="3 8" id="KW-1134">Transmembrane beta strand</keyword>
<dbReference type="GO" id="GO:0009279">
    <property type="term" value="C:cell outer membrane"/>
    <property type="evidence" value="ECO:0007669"/>
    <property type="project" value="UniProtKB-SubCell"/>
</dbReference>
<evidence type="ECO:0000256" key="9">
    <source>
        <dbReference type="RuleBase" id="RU003357"/>
    </source>
</evidence>
<protein>
    <submittedName>
        <fullName evidence="13">Putative TonB-dependent receptor</fullName>
    </submittedName>
</protein>
<dbReference type="STRING" id="1116472.MGMO_11c00490"/>
<evidence type="ECO:0000256" key="6">
    <source>
        <dbReference type="ARBA" id="ARBA00023136"/>
    </source>
</evidence>
<dbReference type="EMBL" id="AYLO01000011">
    <property type="protein sequence ID" value="ESS73742.1"/>
    <property type="molecule type" value="Genomic_DNA"/>
</dbReference>
<dbReference type="Gene3D" id="2.170.130.10">
    <property type="entry name" value="TonB-dependent receptor, plug domain"/>
    <property type="match status" value="1"/>
</dbReference>
<evidence type="ECO:0000259" key="12">
    <source>
        <dbReference type="Pfam" id="PF07715"/>
    </source>
</evidence>
<feature type="domain" description="TonB-dependent receptor plug" evidence="12">
    <location>
        <begin position="55"/>
        <end position="167"/>
    </location>
</feature>
<dbReference type="InterPro" id="IPR039426">
    <property type="entry name" value="TonB-dep_rcpt-like"/>
</dbReference>
<dbReference type="InterPro" id="IPR036942">
    <property type="entry name" value="Beta-barrel_TonB_sf"/>
</dbReference>
<evidence type="ECO:0000256" key="8">
    <source>
        <dbReference type="PROSITE-ProRule" id="PRU01360"/>
    </source>
</evidence>
<dbReference type="Pfam" id="PF07715">
    <property type="entry name" value="Plug"/>
    <property type="match status" value="1"/>
</dbReference>
<dbReference type="Pfam" id="PF00593">
    <property type="entry name" value="TonB_dep_Rec_b-barrel"/>
    <property type="match status" value="1"/>
</dbReference>
<dbReference type="eggNOG" id="COG4774">
    <property type="taxonomic scope" value="Bacteria"/>
</dbReference>
<dbReference type="OrthoDB" id="9760620at2"/>
<keyword evidence="10" id="KW-0732">Signal</keyword>
<dbReference type="PROSITE" id="PS52016">
    <property type="entry name" value="TONB_DEPENDENT_REC_3"/>
    <property type="match status" value="1"/>
</dbReference>
<dbReference type="PATRIC" id="fig|1116472.3.peg.426"/>
<evidence type="ECO:0000256" key="2">
    <source>
        <dbReference type="ARBA" id="ARBA00022448"/>
    </source>
</evidence>
<evidence type="ECO:0000259" key="11">
    <source>
        <dbReference type="Pfam" id="PF00593"/>
    </source>
</evidence>
<dbReference type="InterPro" id="IPR037066">
    <property type="entry name" value="Plug_dom_sf"/>
</dbReference>
<evidence type="ECO:0000256" key="1">
    <source>
        <dbReference type="ARBA" id="ARBA00004571"/>
    </source>
</evidence>
<name>V5C5K4_9GAMM</name>
<evidence type="ECO:0000313" key="13">
    <source>
        <dbReference type="EMBL" id="ESS73742.1"/>
    </source>
</evidence>
<evidence type="ECO:0000256" key="5">
    <source>
        <dbReference type="ARBA" id="ARBA00023077"/>
    </source>
</evidence>
<dbReference type="PANTHER" id="PTHR30069">
    <property type="entry name" value="TONB-DEPENDENT OUTER MEMBRANE RECEPTOR"/>
    <property type="match status" value="1"/>
</dbReference>
<reference evidence="13 14" key="1">
    <citation type="journal article" date="2013" name="Genome Announc.">
        <title>Draft Genome Sequence of the Methanotrophic Gammaproteobacterium Methyloglobulus morosus DSM 22980 Strain KoM1.</title>
        <authorList>
            <person name="Poehlein A."/>
            <person name="Deutzmann J.S."/>
            <person name="Daniel R."/>
            <person name="Simeonova D.D."/>
        </authorList>
    </citation>
    <scope>NUCLEOTIDE SEQUENCE [LARGE SCALE GENOMIC DNA]</scope>
    <source>
        <strain evidence="13 14">KoM1</strain>
    </source>
</reference>